<keyword evidence="11" id="KW-0496">Mitochondrion</keyword>
<name>A0A673IT99_9TELE</name>
<dbReference type="Ensembl" id="ENSSRHT00000042064.1">
    <property type="protein sequence ID" value="ENSSRHP00000040895.1"/>
    <property type="gene ID" value="ENSSRHG00000020799.1"/>
</dbReference>
<evidence type="ECO:0000256" key="2">
    <source>
        <dbReference type="ARBA" id="ARBA00004305"/>
    </source>
</evidence>
<evidence type="ECO:0000256" key="11">
    <source>
        <dbReference type="ARBA" id="ARBA00023128"/>
    </source>
</evidence>
<dbReference type="Gene3D" id="3.20.20.220">
    <property type="match status" value="2"/>
</dbReference>
<dbReference type="InterPro" id="IPR029041">
    <property type="entry name" value="FAD-linked_oxidoreductase-like"/>
</dbReference>
<dbReference type="PANTHER" id="PTHR13914">
    <property type="entry name" value="PROLINE OXIDASE"/>
    <property type="match status" value="1"/>
</dbReference>
<dbReference type="GO" id="GO:0004657">
    <property type="term" value="F:proline dehydrogenase activity"/>
    <property type="evidence" value="ECO:0007669"/>
    <property type="project" value="UniProtKB-EC"/>
</dbReference>
<comment type="function">
    <text evidence="13 14">Converts proline to delta-1-pyrroline-5-carboxylate.</text>
</comment>
<evidence type="ECO:0000256" key="5">
    <source>
        <dbReference type="ARBA" id="ARBA00022630"/>
    </source>
</evidence>
<evidence type="ECO:0000256" key="9">
    <source>
        <dbReference type="ARBA" id="ARBA00023002"/>
    </source>
</evidence>
<dbReference type="GO" id="GO:0010133">
    <property type="term" value="P:L-proline catabolic process to L-glutamate"/>
    <property type="evidence" value="ECO:0007669"/>
    <property type="project" value="TreeGrafter"/>
</dbReference>
<dbReference type="InterPro" id="IPR002872">
    <property type="entry name" value="Proline_DH_dom"/>
</dbReference>
<proteinExistence type="inferred from homology"/>
<evidence type="ECO:0000256" key="14">
    <source>
        <dbReference type="RuleBase" id="RU364054"/>
    </source>
</evidence>
<comment type="subcellular location">
    <subcellularLocation>
        <location evidence="2">Mitochondrion matrix</location>
    </subcellularLocation>
</comment>
<dbReference type="InterPro" id="IPR015659">
    <property type="entry name" value="Proline_oxidase"/>
</dbReference>
<evidence type="ECO:0000313" key="16">
    <source>
        <dbReference type="Ensembl" id="ENSSRHP00000040895.1"/>
    </source>
</evidence>
<evidence type="ECO:0000259" key="15">
    <source>
        <dbReference type="Pfam" id="PF01619"/>
    </source>
</evidence>
<reference evidence="16" key="2">
    <citation type="submission" date="2025-09" db="UniProtKB">
        <authorList>
            <consortium name="Ensembl"/>
        </authorList>
    </citation>
    <scope>IDENTIFICATION</scope>
</reference>
<comment type="pathway">
    <text evidence="3">Amino-acid degradation; L-proline degradation into L-glutamate; L-glutamate from L-proline: step 1/2.</text>
</comment>
<dbReference type="PANTHER" id="PTHR13914:SF0">
    <property type="entry name" value="PROLINE DEHYDROGENASE 1, MITOCHONDRIAL"/>
    <property type="match status" value="1"/>
</dbReference>
<gene>
    <name evidence="16" type="primary">prodhb</name>
</gene>
<sequence length="631" mass="73061">MKCTLLLIKEYSIYITLSYYLEGQHLASAYFALTKVSTIHERFKHVAHEEYCKCLDAICKDESVDSREHVSYSNKISIDFEQTKEAYKSKDTLELLRSLVVFKLCSYDILVDKNKEIMNLSRKLLGQNMFEQFMKMTFYGQFVAGEDHQSIRPVVQKNQAYGVGAVLDYSVEEDLSQEEAERKEMESCMSASEKESPGEYVHHFFSDHREKKFTAHRKFGDRREGVTSARTYFYADEAKCDQHMETFLKCIKASGGSSEDGFSAIKMTALGRPQFLLQFSEVLVKWRRFFSFLAAKQGKDGVEVLEQKLDLEQLQTCLARLGAQGNIQSCFSDGRLHSSGMVDMLDWNRLIDERTKISDLLVVPNLQTGELEPLLSKFTEEEERQMKRMLQRLDVLAKHAVENGVRLMVDAEQTYFQPAISRLTVEMKRIFNRDKAVVFNTYQCYLKEAFDNVSMDVELSRREGWCFGAKLVRGAYMYQERSRAAEIGYDDPINPDYESTNRMYHRCLDYVLEEIEQNKKANVMVASHNIDTVKHTLRRMNEMGLAPTDKKVYFGQLLGMCDQISFPLAQAGFPVYKYVPYGPVNEVIPYLSRRAQENRGIMKGVQMERELLWKELMRRLTSGEVFYTPAV</sequence>
<comment type="similarity">
    <text evidence="4 14">Belongs to the proline oxidase family.</text>
</comment>
<evidence type="ECO:0000256" key="6">
    <source>
        <dbReference type="ARBA" id="ARBA00022827"/>
    </source>
</evidence>
<keyword evidence="10 14" id="KW-0642">Proline metabolism</keyword>
<organism evidence="16 17">
    <name type="scientific">Sinocyclocheilus rhinocerous</name>
    <dbReference type="NCBI Taxonomy" id="307959"/>
    <lineage>
        <taxon>Eukaryota</taxon>
        <taxon>Metazoa</taxon>
        <taxon>Chordata</taxon>
        <taxon>Craniata</taxon>
        <taxon>Vertebrata</taxon>
        <taxon>Euteleostomi</taxon>
        <taxon>Actinopterygii</taxon>
        <taxon>Neopterygii</taxon>
        <taxon>Teleostei</taxon>
        <taxon>Ostariophysi</taxon>
        <taxon>Cypriniformes</taxon>
        <taxon>Cyprinidae</taxon>
        <taxon>Cyprininae</taxon>
        <taxon>Sinocyclocheilus</taxon>
    </lineage>
</organism>
<dbReference type="SUPFAM" id="SSF51730">
    <property type="entry name" value="FAD-linked oxidoreductase"/>
    <property type="match status" value="1"/>
</dbReference>
<keyword evidence="7" id="KW-0809">Transit peptide</keyword>
<evidence type="ECO:0000256" key="3">
    <source>
        <dbReference type="ARBA" id="ARBA00004739"/>
    </source>
</evidence>
<dbReference type="AlphaFoldDB" id="A0A673IT99"/>
<dbReference type="Proteomes" id="UP000472270">
    <property type="component" value="Unassembled WGS sequence"/>
</dbReference>
<dbReference type="FunFam" id="3.20.20.220:FF:000006">
    <property type="entry name" value="Proline dehydrogenase"/>
    <property type="match status" value="1"/>
</dbReference>
<dbReference type="GO" id="GO:0071949">
    <property type="term" value="F:FAD binding"/>
    <property type="evidence" value="ECO:0007669"/>
    <property type="project" value="TreeGrafter"/>
</dbReference>
<keyword evidence="8" id="KW-0007">Acetylation</keyword>
<evidence type="ECO:0000256" key="8">
    <source>
        <dbReference type="ARBA" id="ARBA00022990"/>
    </source>
</evidence>
<dbReference type="Pfam" id="PF01619">
    <property type="entry name" value="Pro_dh"/>
    <property type="match status" value="1"/>
</dbReference>
<evidence type="ECO:0000256" key="10">
    <source>
        <dbReference type="ARBA" id="ARBA00023062"/>
    </source>
</evidence>
<evidence type="ECO:0000256" key="7">
    <source>
        <dbReference type="ARBA" id="ARBA00022946"/>
    </source>
</evidence>
<protein>
    <recommendedName>
        <fullName evidence="14">Proline dehydrogenase</fullName>
        <ecNumber evidence="14">1.5.5.2</ecNumber>
    </recommendedName>
</protein>
<evidence type="ECO:0000256" key="4">
    <source>
        <dbReference type="ARBA" id="ARBA00005869"/>
    </source>
</evidence>
<comment type="cofactor">
    <cofactor evidence="1 14">
        <name>FAD</name>
        <dbReference type="ChEBI" id="CHEBI:57692"/>
    </cofactor>
</comment>
<reference evidence="16" key="1">
    <citation type="submission" date="2025-08" db="UniProtKB">
        <authorList>
            <consortium name="Ensembl"/>
        </authorList>
    </citation>
    <scope>IDENTIFICATION</scope>
</reference>
<feature type="domain" description="Proline dehydrogenase" evidence="15">
    <location>
        <begin position="156"/>
        <end position="603"/>
    </location>
</feature>
<keyword evidence="9 14" id="KW-0560">Oxidoreductase</keyword>
<keyword evidence="17" id="KW-1185">Reference proteome</keyword>
<accession>A0A673IT99</accession>
<evidence type="ECO:0000256" key="1">
    <source>
        <dbReference type="ARBA" id="ARBA00001974"/>
    </source>
</evidence>
<keyword evidence="5 14" id="KW-0285">Flavoprotein</keyword>
<dbReference type="EC" id="1.5.5.2" evidence="14"/>
<keyword evidence="6 14" id="KW-0274">FAD</keyword>
<comment type="catalytic activity">
    <reaction evidence="12 14">
        <text>L-proline + a quinone = (S)-1-pyrroline-5-carboxylate + a quinol + H(+)</text>
        <dbReference type="Rhea" id="RHEA:23784"/>
        <dbReference type="ChEBI" id="CHEBI:15378"/>
        <dbReference type="ChEBI" id="CHEBI:17388"/>
        <dbReference type="ChEBI" id="CHEBI:24646"/>
        <dbReference type="ChEBI" id="CHEBI:60039"/>
        <dbReference type="ChEBI" id="CHEBI:132124"/>
        <dbReference type="EC" id="1.5.5.2"/>
    </reaction>
</comment>
<evidence type="ECO:0000256" key="12">
    <source>
        <dbReference type="ARBA" id="ARBA00048779"/>
    </source>
</evidence>
<evidence type="ECO:0000313" key="17">
    <source>
        <dbReference type="Proteomes" id="UP000472270"/>
    </source>
</evidence>
<dbReference type="GO" id="GO:0005759">
    <property type="term" value="C:mitochondrial matrix"/>
    <property type="evidence" value="ECO:0007669"/>
    <property type="project" value="UniProtKB-SubCell"/>
</dbReference>
<evidence type="ECO:0000256" key="13">
    <source>
        <dbReference type="ARBA" id="ARBA00057042"/>
    </source>
</evidence>